<dbReference type="Proteomes" id="UP000284219">
    <property type="component" value="Unassembled WGS sequence"/>
</dbReference>
<organism evidence="1 2">
    <name type="scientific">Ammoniphilus oxalaticus</name>
    <dbReference type="NCBI Taxonomy" id="66863"/>
    <lineage>
        <taxon>Bacteria</taxon>
        <taxon>Bacillati</taxon>
        <taxon>Bacillota</taxon>
        <taxon>Bacilli</taxon>
        <taxon>Bacillales</taxon>
        <taxon>Paenibacillaceae</taxon>
        <taxon>Aneurinibacillus group</taxon>
        <taxon>Ammoniphilus</taxon>
    </lineage>
</organism>
<evidence type="ECO:0000313" key="2">
    <source>
        <dbReference type="Proteomes" id="UP000284219"/>
    </source>
</evidence>
<reference evidence="1 2" key="1">
    <citation type="submission" date="2016-08" db="EMBL/GenBank/DDBJ databases">
        <title>Novel Firmicute Genomes.</title>
        <authorList>
            <person name="Poppleton D.I."/>
            <person name="Gribaldo S."/>
        </authorList>
    </citation>
    <scope>NUCLEOTIDE SEQUENCE [LARGE SCALE GENOMIC DNA]</scope>
    <source>
        <strain evidence="1 2">RAOx-1</strain>
    </source>
</reference>
<comment type="caution">
    <text evidence="1">The sequence shown here is derived from an EMBL/GenBank/DDBJ whole genome shotgun (WGS) entry which is preliminary data.</text>
</comment>
<dbReference type="RefSeq" id="WP_120191180.1">
    <property type="nucleotide sequence ID" value="NZ_MCHY01000013.1"/>
</dbReference>
<dbReference type="EMBL" id="MCHY01000013">
    <property type="protein sequence ID" value="RKD21110.1"/>
    <property type="molecule type" value="Genomic_DNA"/>
</dbReference>
<accession>A0A419SDP7</accession>
<protein>
    <submittedName>
        <fullName evidence="1">Uncharacterized protein</fullName>
    </submittedName>
</protein>
<evidence type="ECO:0000313" key="1">
    <source>
        <dbReference type="EMBL" id="RKD21110.1"/>
    </source>
</evidence>
<dbReference type="OrthoDB" id="9965761at2"/>
<name>A0A419SDP7_9BACL</name>
<dbReference type="AlphaFoldDB" id="A0A419SDP7"/>
<sequence>MLTYEQAPLKRIAARQALEKGLITRARYNQILDELDRIERENKKSNDKWIRKAKDKIEELMV</sequence>
<proteinExistence type="predicted"/>
<gene>
    <name evidence="1" type="ORF">BEP19_15665</name>
</gene>
<keyword evidence="2" id="KW-1185">Reference proteome</keyword>